<accession>A0A421NXE9</accession>
<dbReference type="RefSeq" id="WP_122225444.1">
    <property type="nucleotide sequence ID" value="NZ_CP103785.1"/>
</dbReference>
<name>A0A421NXE9_9MOLU</name>
<evidence type="ECO:0000313" key="2">
    <source>
        <dbReference type="Proteomes" id="UP000283896"/>
    </source>
</evidence>
<dbReference type="EMBL" id="MPBG01000004">
    <property type="protein sequence ID" value="RMI88711.1"/>
    <property type="molecule type" value="Genomic_DNA"/>
</dbReference>
<protein>
    <submittedName>
        <fullName evidence="1">Uncharacterized protein</fullName>
    </submittedName>
</protein>
<comment type="caution">
    <text evidence="1">The sequence shown here is derived from an EMBL/GenBank/DDBJ whole genome shotgun (WGS) entry which is preliminary data.</text>
</comment>
<organism evidence="1 2">
    <name type="scientific">Candidatus Phytoplasma solani</name>
    <dbReference type="NCBI Taxonomy" id="69896"/>
    <lineage>
        <taxon>Bacteria</taxon>
        <taxon>Bacillati</taxon>
        <taxon>Mycoplasmatota</taxon>
        <taxon>Mollicutes</taxon>
        <taxon>Acholeplasmatales</taxon>
        <taxon>Acholeplasmataceae</taxon>
        <taxon>Candidatus Phytoplasma</taxon>
        <taxon>16SrXII (Stolbur group)</taxon>
    </lineage>
</organism>
<gene>
    <name evidence="1" type="ORF">PSSA1_v1c3070</name>
</gene>
<keyword evidence="2" id="KW-1185">Reference proteome</keyword>
<reference evidence="2" key="1">
    <citation type="submission" date="2016-11" db="EMBL/GenBank/DDBJ databases">
        <title>Genome sequence of Candidatus Phytoplasma solani strain SA-1.</title>
        <authorList>
            <person name="Haryono M."/>
            <person name="Samarzija I."/>
            <person name="Seruga Music M."/>
            <person name="Hogenhout S."/>
            <person name="Kuo C.-H."/>
        </authorList>
    </citation>
    <scope>NUCLEOTIDE SEQUENCE [LARGE SCALE GENOMIC DNA]</scope>
    <source>
        <strain evidence="2">SA-1</strain>
    </source>
</reference>
<proteinExistence type="predicted"/>
<sequence>MKNEIKEVEKTFQLFKEEAQYYTTKAKEYIAKIQAKTAMTQEETVEAQYFTAKALIYFNQLKKLGDELEQLKAESKNK</sequence>
<evidence type="ECO:0000313" key="1">
    <source>
        <dbReference type="EMBL" id="RMI88711.1"/>
    </source>
</evidence>
<dbReference type="Proteomes" id="UP000283896">
    <property type="component" value="Unassembled WGS sequence"/>
</dbReference>
<dbReference type="AlphaFoldDB" id="A0A421NXE9"/>